<name>A0A849VC64_9GAMM</name>
<feature type="domain" description="WYL" evidence="1">
    <location>
        <begin position="6"/>
        <end position="39"/>
    </location>
</feature>
<dbReference type="RefSeq" id="WP_171626311.1">
    <property type="nucleotide sequence ID" value="NZ_JABBPG010000004.1"/>
</dbReference>
<evidence type="ECO:0000313" key="3">
    <source>
        <dbReference type="Proteomes" id="UP000586305"/>
    </source>
</evidence>
<comment type="caution">
    <text evidence="2">The sequence shown here is derived from an EMBL/GenBank/DDBJ whole genome shotgun (WGS) entry which is preliminary data.</text>
</comment>
<proteinExistence type="predicted"/>
<dbReference type="Proteomes" id="UP000586305">
    <property type="component" value="Unassembled WGS sequence"/>
</dbReference>
<dbReference type="Pfam" id="PF13280">
    <property type="entry name" value="WYL"/>
    <property type="match status" value="1"/>
</dbReference>
<protein>
    <submittedName>
        <fullName evidence="2">WYL domain-containing protein</fullName>
    </submittedName>
</protein>
<sequence length="66" mass="8032">MMREKPRCIYFNYPVWYMFAWDHLRAGFRTFRIDRIVDACLVEQPFKVKAFEAFSHLIETDTPITL</sequence>
<accession>A0A849VC64</accession>
<organism evidence="2 3">
    <name type="scientific">Pseudoalteromonas caenipelagi</name>
    <dbReference type="NCBI Taxonomy" id="2726988"/>
    <lineage>
        <taxon>Bacteria</taxon>
        <taxon>Pseudomonadati</taxon>
        <taxon>Pseudomonadota</taxon>
        <taxon>Gammaproteobacteria</taxon>
        <taxon>Alteromonadales</taxon>
        <taxon>Pseudoalteromonadaceae</taxon>
        <taxon>Pseudoalteromonas</taxon>
    </lineage>
</organism>
<dbReference type="PROSITE" id="PS52050">
    <property type="entry name" value="WYL"/>
    <property type="match status" value="1"/>
</dbReference>
<gene>
    <name evidence="2" type="ORF">HG263_11995</name>
</gene>
<evidence type="ECO:0000313" key="2">
    <source>
        <dbReference type="EMBL" id="NOU51249.1"/>
    </source>
</evidence>
<keyword evidence="3" id="KW-1185">Reference proteome</keyword>
<dbReference type="AlphaFoldDB" id="A0A849VC64"/>
<evidence type="ECO:0000259" key="1">
    <source>
        <dbReference type="Pfam" id="PF13280"/>
    </source>
</evidence>
<dbReference type="EMBL" id="JABBPG010000004">
    <property type="protein sequence ID" value="NOU51249.1"/>
    <property type="molecule type" value="Genomic_DNA"/>
</dbReference>
<dbReference type="InterPro" id="IPR026881">
    <property type="entry name" value="WYL_dom"/>
</dbReference>
<reference evidence="2 3" key="1">
    <citation type="submission" date="2020-04" db="EMBL/GenBank/DDBJ databases">
        <title>Pseudoalteromonas caenipelagi sp. nov., isolated from a tidal flat.</title>
        <authorList>
            <person name="Park S."/>
            <person name="Yoon J.-H."/>
        </authorList>
    </citation>
    <scope>NUCLEOTIDE SEQUENCE [LARGE SCALE GENOMIC DNA]</scope>
    <source>
        <strain evidence="2 3">JBTF-M23</strain>
    </source>
</reference>